<feature type="region of interest" description="Disordered" evidence="1">
    <location>
        <begin position="85"/>
        <end position="110"/>
    </location>
</feature>
<reference evidence="2 3" key="1">
    <citation type="journal article" date="2023" name="Sci. Data">
        <title>Genome assembly of the Korean intertidal mud-creeper Batillaria attramentaria.</title>
        <authorList>
            <person name="Patra A.K."/>
            <person name="Ho P.T."/>
            <person name="Jun S."/>
            <person name="Lee S.J."/>
            <person name="Kim Y."/>
            <person name="Won Y.J."/>
        </authorList>
    </citation>
    <scope>NUCLEOTIDE SEQUENCE [LARGE SCALE GENOMIC DNA]</scope>
    <source>
        <strain evidence="2">Wonlab-2016</strain>
    </source>
</reference>
<accession>A0ABD0JN62</accession>
<protein>
    <submittedName>
        <fullName evidence="2">Uncharacterized protein</fullName>
    </submittedName>
</protein>
<evidence type="ECO:0000256" key="1">
    <source>
        <dbReference type="SAM" id="MobiDB-lite"/>
    </source>
</evidence>
<dbReference type="EMBL" id="JACVVK020000381">
    <property type="protein sequence ID" value="KAK7476259.1"/>
    <property type="molecule type" value="Genomic_DNA"/>
</dbReference>
<keyword evidence="3" id="KW-1185">Reference proteome</keyword>
<feature type="compositionally biased region" description="Basic and acidic residues" evidence="1">
    <location>
        <begin position="90"/>
        <end position="99"/>
    </location>
</feature>
<sequence>MLNLFTLEFSNSPGCCPSNKLSSLANVQVSKIRVATVLATREPFRSEIAATVSCPQRSCIGIDVHEIYIHPIKIHFSRQFTYSGCPKGPKSREKNRPISEDGSTDEGDAE</sequence>
<name>A0ABD0JN62_9CAEN</name>
<dbReference type="AlphaFoldDB" id="A0ABD0JN62"/>
<proteinExistence type="predicted"/>
<dbReference type="Proteomes" id="UP001519460">
    <property type="component" value="Unassembled WGS sequence"/>
</dbReference>
<organism evidence="2 3">
    <name type="scientific">Batillaria attramentaria</name>
    <dbReference type="NCBI Taxonomy" id="370345"/>
    <lineage>
        <taxon>Eukaryota</taxon>
        <taxon>Metazoa</taxon>
        <taxon>Spiralia</taxon>
        <taxon>Lophotrochozoa</taxon>
        <taxon>Mollusca</taxon>
        <taxon>Gastropoda</taxon>
        <taxon>Caenogastropoda</taxon>
        <taxon>Sorbeoconcha</taxon>
        <taxon>Cerithioidea</taxon>
        <taxon>Batillariidae</taxon>
        <taxon>Batillaria</taxon>
    </lineage>
</organism>
<evidence type="ECO:0000313" key="3">
    <source>
        <dbReference type="Proteomes" id="UP001519460"/>
    </source>
</evidence>
<comment type="caution">
    <text evidence="2">The sequence shown here is derived from an EMBL/GenBank/DDBJ whole genome shotgun (WGS) entry which is preliminary data.</text>
</comment>
<gene>
    <name evidence="2" type="ORF">BaRGS_00032535</name>
</gene>
<evidence type="ECO:0000313" key="2">
    <source>
        <dbReference type="EMBL" id="KAK7476259.1"/>
    </source>
</evidence>